<dbReference type="GO" id="GO:0016020">
    <property type="term" value="C:membrane"/>
    <property type="evidence" value="ECO:0007669"/>
    <property type="project" value="InterPro"/>
</dbReference>
<dbReference type="AlphaFoldDB" id="A0A6F8T3U8"/>
<dbReference type="RefSeq" id="WP_173236601.1">
    <property type="nucleotide sequence ID" value="NZ_AP022839.1"/>
</dbReference>
<dbReference type="GO" id="GO:0051897">
    <property type="term" value="P:positive regulation of phosphatidylinositol 3-kinase/protein kinase B signal transduction"/>
    <property type="evidence" value="ECO:0007669"/>
    <property type="project" value="InterPro"/>
</dbReference>
<dbReference type="GO" id="GO:0043548">
    <property type="term" value="F:phosphatidylinositol 3-kinase binding"/>
    <property type="evidence" value="ECO:0007669"/>
    <property type="project" value="InterPro"/>
</dbReference>
<dbReference type="Pfam" id="PF07213">
    <property type="entry name" value="DAP10"/>
    <property type="match status" value="1"/>
</dbReference>
<proteinExistence type="predicted"/>
<dbReference type="EMBL" id="AP022839">
    <property type="protein sequence ID" value="BCA94830.1"/>
    <property type="molecule type" value="Genomic_DNA"/>
</dbReference>
<evidence type="ECO:0000313" key="1">
    <source>
        <dbReference type="EMBL" id="BCA94830.1"/>
    </source>
</evidence>
<accession>A0A6F8T3U8</accession>
<dbReference type="Proteomes" id="UP000502894">
    <property type="component" value="Chromosome"/>
</dbReference>
<protein>
    <submittedName>
        <fullName evidence="1">Uncharacterized protein</fullName>
    </submittedName>
</protein>
<name>A0A6F8T3U8_9GAMM</name>
<dbReference type="KEGG" id="lant:TUM19329_11910"/>
<organism evidence="1 2">
    <name type="scientific">Legionella antarctica</name>
    <dbReference type="NCBI Taxonomy" id="2708020"/>
    <lineage>
        <taxon>Bacteria</taxon>
        <taxon>Pseudomonadati</taxon>
        <taxon>Pseudomonadota</taxon>
        <taxon>Gammaproteobacteria</taxon>
        <taxon>Legionellales</taxon>
        <taxon>Legionellaceae</taxon>
        <taxon>Legionella</taxon>
    </lineage>
</organism>
<dbReference type="InterPro" id="IPR009861">
    <property type="entry name" value="HCST"/>
</dbReference>
<evidence type="ECO:0000313" key="2">
    <source>
        <dbReference type="Proteomes" id="UP000502894"/>
    </source>
</evidence>
<gene>
    <name evidence="1" type="ORF">TUM19329_11910</name>
</gene>
<dbReference type="GO" id="GO:0050776">
    <property type="term" value="P:regulation of immune response"/>
    <property type="evidence" value="ECO:0007669"/>
    <property type="project" value="InterPro"/>
</dbReference>
<dbReference type="GO" id="GO:0005102">
    <property type="term" value="F:signaling receptor binding"/>
    <property type="evidence" value="ECO:0007669"/>
    <property type="project" value="InterPro"/>
</dbReference>
<reference evidence="1" key="1">
    <citation type="journal article" date="2020" name="Microbiol. Resour. Announc.">
        <title>Complete Genome Sequence of Novel Psychrotolerant Legionella Strain TUM19329, Isolated from Antarctic Lake Sediment.</title>
        <authorList>
            <person name="Shimada S."/>
            <person name="Nakai R."/>
            <person name="Aoki K."/>
            <person name="Shimoeda N."/>
            <person name="Ohno G."/>
            <person name="Miyazaki Y."/>
            <person name="Kudoh S."/>
            <person name="Imura S."/>
            <person name="Watanabe K."/>
            <person name="Ishii Y."/>
            <person name="Tateda K."/>
        </authorList>
    </citation>
    <scope>NUCLEOTIDE SEQUENCE [LARGE SCALE GENOMIC DNA]</scope>
    <source>
        <strain evidence="1">TUM19329</strain>
    </source>
</reference>
<sequence>MSGFFNRQSSWKLCLQAVNLAALTIAAYDLYQNPDKLGQNGFDIAVHALNFLSLRENVDIVEAFLVSNLNGAQLGVLYSGAVSGCASLSRPLLAVAADVVVHALSGTSIFFCPEEELQSEEENKANGLKIN</sequence>
<keyword evidence="2" id="KW-1185">Reference proteome</keyword>